<feature type="signal peptide" evidence="1">
    <location>
        <begin position="1"/>
        <end position="18"/>
    </location>
</feature>
<accession>A0A8H7WD42</accession>
<protein>
    <recommendedName>
        <fullName evidence="4">Extracellular membrane protein CFEM domain-containing protein</fullName>
    </recommendedName>
</protein>
<dbReference type="AlphaFoldDB" id="A0A8H7WD42"/>
<evidence type="ECO:0000313" key="2">
    <source>
        <dbReference type="EMBL" id="KAG4422611.1"/>
    </source>
</evidence>
<sequence>MQFAFLTMLAAAVTMASAIAIPNPFPQSPCSPAFNQACIDNCPLDKNYDCFNETCYCS</sequence>
<evidence type="ECO:0000313" key="3">
    <source>
        <dbReference type="Proteomes" id="UP000664132"/>
    </source>
</evidence>
<name>A0A8H7WD42_9HELO</name>
<gene>
    <name evidence="2" type="ORF">IFR04_004232</name>
</gene>
<keyword evidence="3" id="KW-1185">Reference proteome</keyword>
<feature type="chain" id="PRO_5034092830" description="Extracellular membrane protein CFEM domain-containing protein" evidence="1">
    <location>
        <begin position="19"/>
        <end position="58"/>
    </location>
</feature>
<organism evidence="2 3">
    <name type="scientific">Cadophora malorum</name>
    <dbReference type="NCBI Taxonomy" id="108018"/>
    <lineage>
        <taxon>Eukaryota</taxon>
        <taxon>Fungi</taxon>
        <taxon>Dikarya</taxon>
        <taxon>Ascomycota</taxon>
        <taxon>Pezizomycotina</taxon>
        <taxon>Leotiomycetes</taxon>
        <taxon>Helotiales</taxon>
        <taxon>Ploettnerulaceae</taxon>
        <taxon>Cadophora</taxon>
    </lineage>
</organism>
<comment type="caution">
    <text evidence="2">The sequence shown here is derived from an EMBL/GenBank/DDBJ whole genome shotgun (WGS) entry which is preliminary data.</text>
</comment>
<evidence type="ECO:0000256" key="1">
    <source>
        <dbReference type="SAM" id="SignalP"/>
    </source>
</evidence>
<dbReference type="Proteomes" id="UP000664132">
    <property type="component" value="Unassembled WGS sequence"/>
</dbReference>
<reference evidence="2" key="1">
    <citation type="submission" date="2021-02" db="EMBL/GenBank/DDBJ databases">
        <title>Genome sequence Cadophora malorum strain M34.</title>
        <authorList>
            <person name="Stefanovic E."/>
            <person name="Vu D."/>
            <person name="Scully C."/>
            <person name="Dijksterhuis J."/>
            <person name="Roader J."/>
            <person name="Houbraken J."/>
        </authorList>
    </citation>
    <scope>NUCLEOTIDE SEQUENCE</scope>
    <source>
        <strain evidence="2">M34</strain>
    </source>
</reference>
<dbReference type="EMBL" id="JAFJYH010000046">
    <property type="protein sequence ID" value="KAG4422611.1"/>
    <property type="molecule type" value="Genomic_DNA"/>
</dbReference>
<evidence type="ECO:0008006" key="4">
    <source>
        <dbReference type="Google" id="ProtNLM"/>
    </source>
</evidence>
<proteinExistence type="predicted"/>
<keyword evidence="1" id="KW-0732">Signal</keyword>